<evidence type="ECO:0000256" key="7">
    <source>
        <dbReference type="SAM" id="Phobius"/>
    </source>
</evidence>
<dbReference type="Proteomes" id="UP001139505">
    <property type="component" value="Unassembled WGS sequence"/>
</dbReference>
<proteinExistence type="inferred from homology"/>
<keyword evidence="3" id="KW-1003">Cell membrane</keyword>
<evidence type="ECO:0000256" key="3">
    <source>
        <dbReference type="ARBA" id="ARBA00022475"/>
    </source>
</evidence>
<comment type="subcellular location">
    <subcellularLocation>
        <location evidence="1">Cell membrane</location>
        <topology evidence="1">Multi-pass membrane protein</topology>
    </subcellularLocation>
</comment>
<evidence type="ECO:0000256" key="1">
    <source>
        <dbReference type="ARBA" id="ARBA00004651"/>
    </source>
</evidence>
<protein>
    <submittedName>
        <fullName evidence="10">Membrane protein, MmpL</fullName>
    </submittedName>
</protein>
<feature type="transmembrane region" description="Helical" evidence="7">
    <location>
        <begin position="243"/>
        <end position="264"/>
    </location>
</feature>
<feature type="transmembrane region" description="Helical" evidence="7">
    <location>
        <begin position="691"/>
        <end position="711"/>
    </location>
</feature>
<keyword evidence="5 7" id="KW-1133">Transmembrane helix</keyword>
<feature type="domain" description="Membrane transport protein MMPL" evidence="8">
    <location>
        <begin position="2"/>
        <end position="249"/>
    </location>
</feature>
<comment type="similarity">
    <text evidence="2">Belongs to the resistance-nodulation-cell division (RND) (TC 2.A.6) family. MmpL subfamily.</text>
</comment>
<gene>
    <name evidence="9" type="ORF">MmonteBS_22440</name>
    <name evidence="10" type="ORF">NJB18185_32210</name>
</gene>
<feature type="transmembrane region" description="Helical" evidence="7">
    <location>
        <begin position="765"/>
        <end position="789"/>
    </location>
</feature>
<evidence type="ECO:0000313" key="10">
    <source>
        <dbReference type="EMBL" id="GKU73450.1"/>
    </source>
</evidence>
<keyword evidence="11" id="KW-1185">Reference proteome</keyword>
<dbReference type="PANTHER" id="PTHR33406:SF6">
    <property type="entry name" value="MEMBRANE PROTEIN YDGH-RELATED"/>
    <property type="match status" value="1"/>
</dbReference>
<dbReference type="Proteomes" id="UP000245060">
    <property type="component" value="Unassembled WGS sequence"/>
</dbReference>
<feature type="transmembrane region" description="Helical" evidence="7">
    <location>
        <begin position="163"/>
        <end position="185"/>
    </location>
</feature>
<feature type="transmembrane region" description="Helical" evidence="7">
    <location>
        <begin position="657"/>
        <end position="679"/>
    </location>
</feature>
<feature type="transmembrane region" description="Helical" evidence="7">
    <location>
        <begin position="87"/>
        <end position="107"/>
    </location>
</feature>
<dbReference type="EMBL" id="BQYH01000021">
    <property type="protein sequence ID" value="GKU73450.1"/>
    <property type="molecule type" value="Genomic_DNA"/>
</dbReference>
<reference evidence="10" key="4">
    <citation type="submission" date="2022-04" db="EMBL/GenBank/DDBJ databases">
        <authorList>
            <person name="Komine T."/>
            <person name="Fukano H."/>
            <person name="Wada S."/>
        </authorList>
    </citation>
    <scope>NUCLEOTIDE SEQUENCE</scope>
    <source>
        <strain evidence="10">NJB18185</strain>
    </source>
</reference>
<reference evidence="11" key="2">
    <citation type="submission" date="2018-04" db="EMBL/GenBank/DDBJ databases">
        <title>Draft genome sequence of Mycobacterium montefiorense isolated from Japanese black salamander.</title>
        <authorList>
            <person name="Fukano H."/>
            <person name="Yoshida M."/>
            <person name="Shimizu A."/>
            <person name="Iwao H."/>
            <person name="Kurata O."/>
            <person name="Katayama Y."/>
            <person name="Omatsu T."/>
            <person name="Mizutani T."/>
            <person name="Wada S."/>
            <person name="Hoshino Y."/>
        </authorList>
    </citation>
    <scope>NUCLEOTIDE SEQUENCE [LARGE SCALE GENOMIC DNA]</scope>
    <source>
        <strain evidence="11">BS</strain>
    </source>
</reference>
<dbReference type="Gene3D" id="1.20.1640.10">
    <property type="entry name" value="Multidrug efflux transporter AcrB transmembrane domain"/>
    <property type="match status" value="2"/>
</dbReference>
<keyword evidence="6 7" id="KW-0472">Membrane</keyword>
<reference evidence="10" key="3">
    <citation type="journal article" date="2022" name="Microbiol. Resour. Announc.">
        <title>Draft Genome Sequences of Eight Mycobacterium montefiorense Strains Isolated from Salamanders in Captivity.</title>
        <authorList>
            <person name="Komine T."/>
            <person name="Ihara H."/>
            <person name="Fukano H."/>
            <person name="Hoshino Y."/>
            <person name="Kurata O."/>
            <person name="Wada S."/>
        </authorList>
    </citation>
    <scope>NUCLEOTIDE SEQUENCE</scope>
    <source>
        <strain evidence="10">NJB18185</strain>
    </source>
</reference>
<reference evidence="9" key="1">
    <citation type="journal article" date="2018" name="Genome Announc.">
        <title>Draft Genome Sequence of Mycobacterium montefiorense Isolated from Japanese Black Salamander (Hynobius nigrescens).</title>
        <authorList>
            <person name="Fukano H."/>
            <person name="Yoshida M."/>
            <person name="Shimizu A."/>
            <person name="Iwao H."/>
            <person name="Katayama Y."/>
            <person name="Omatsu T."/>
            <person name="Mizutani T."/>
            <person name="Kurata O."/>
            <person name="Wada S."/>
            <person name="Hoshino Y."/>
        </authorList>
    </citation>
    <scope>NUCLEOTIDE SEQUENCE</scope>
    <source>
        <strain evidence="9">BS</strain>
    </source>
</reference>
<evidence type="ECO:0000313" key="9">
    <source>
        <dbReference type="EMBL" id="GBG37872.1"/>
    </source>
</evidence>
<evidence type="ECO:0000256" key="4">
    <source>
        <dbReference type="ARBA" id="ARBA00022692"/>
    </source>
</evidence>
<evidence type="ECO:0000313" key="11">
    <source>
        <dbReference type="Proteomes" id="UP000245060"/>
    </source>
</evidence>
<dbReference type="PANTHER" id="PTHR33406">
    <property type="entry name" value="MEMBRANE PROTEIN MJ1562-RELATED"/>
    <property type="match status" value="1"/>
</dbReference>
<dbReference type="SUPFAM" id="SSF82866">
    <property type="entry name" value="Multidrug efflux transporter AcrB transmembrane domain"/>
    <property type="match status" value="2"/>
</dbReference>
<feature type="transmembrane region" description="Helical" evidence="7">
    <location>
        <begin position="632"/>
        <end position="650"/>
    </location>
</feature>
<dbReference type="Pfam" id="PF03176">
    <property type="entry name" value="MMPL"/>
    <property type="match status" value="2"/>
</dbReference>
<comment type="caution">
    <text evidence="10">The sequence shown here is derived from an EMBL/GenBank/DDBJ whole genome shotgun (WGS) entry which is preliminary data.</text>
</comment>
<feature type="transmembrane region" description="Helical" evidence="7">
    <location>
        <begin position="197"/>
        <end position="223"/>
    </location>
</feature>
<dbReference type="FunFam" id="1.20.1640.10:FF:000020">
    <property type="entry name" value="Transmembrane transport protein MmpL10"/>
    <property type="match status" value="1"/>
</dbReference>
<dbReference type="AlphaFoldDB" id="A0AA37PQ83"/>
<dbReference type="GO" id="GO:0005886">
    <property type="term" value="C:plasma membrane"/>
    <property type="evidence" value="ECO:0007669"/>
    <property type="project" value="UniProtKB-SubCell"/>
</dbReference>
<name>A0AA37PQ83_9MYCO</name>
<feature type="transmembrane region" description="Helical" evidence="7">
    <location>
        <begin position="61"/>
        <end position="80"/>
    </location>
</feature>
<dbReference type="EMBL" id="BFCH01000017">
    <property type="protein sequence ID" value="GBG37872.1"/>
    <property type="molecule type" value="Genomic_DNA"/>
</dbReference>
<evidence type="ECO:0000259" key="8">
    <source>
        <dbReference type="Pfam" id="PF03176"/>
    </source>
</evidence>
<evidence type="ECO:0000256" key="6">
    <source>
        <dbReference type="ARBA" id="ARBA00023136"/>
    </source>
</evidence>
<keyword evidence="4 7" id="KW-0812">Transmembrane</keyword>
<evidence type="ECO:0000256" key="5">
    <source>
        <dbReference type="ARBA" id="ARBA00022989"/>
    </source>
</evidence>
<dbReference type="InterPro" id="IPR050545">
    <property type="entry name" value="Mycobact_MmpL"/>
</dbReference>
<evidence type="ECO:0000313" key="12">
    <source>
        <dbReference type="Proteomes" id="UP001139505"/>
    </source>
</evidence>
<accession>A0AA37PQ83</accession>
<evidence type="ECO:0000256" key="2">
    <source>
        <dbReference type="ARBA" id="ARBA00010157"/>
    </source>
</evidence>
<organism evidence="10 12">
    <name type="scientific">Mycobacterium montefiorense</name>
    <dbReference type="NCBI Taxonomy" id="154654"/>
    <lineage>
        <taxon>Bacteria</taxon>
        <taxon>Bacillati</taxon>
        <taxon>Actinomycetota</taxon>
        <taxon>Actinomycetes</taxon>
        <taxon>Mycobacteriales</taxon>
        <taxon>Mycobacteriaceae</taxon>
        <taxon>Mycobacterium</taxon>
        <taxon>Mycobacterium simiae complex</taxon>
    </lineage>
</organism>
<dbReference type="InterPro" id="IPR004869">
    <property type="entry name" value="MMPL_dom"/>
</dbReference>
<feature type="transmembrane region" description="Helical" evidence="7">
    <location>
        <begin position="113"/>
        <end position="142"/>
    </location>
</feature>
<feature type="domain" description="Membrane transport protein MMPL" evidence="8">
    <location>
        <begin position="476"/>
        <end position="800"/>
    </location>
</feature>
<sequence length="892" mass="97153">MKSAYLQLNLVGDQGTTIGKNSVQEVRDIVDHDPPPAGLKVYVTGQAALTADMNNAGDQSLTKMTVITMAVITLVVLLIYRSISTVLLILLVVVIELGASRGVVALLGHYHLFGLSVFAVSLITSLAIAAGTDYVIFFLGRYQEARAGGQDRMAAYYTTYRSVSHVVLGSGLTVAGATLCLSFTRLPYLQTLGVPCFIGMLVVVAGALTITPAMLLVATRFGLMEAKRPLSTRSWRRIGTATVRWPVPILAATCVVALVGLAVLPSYSVSYNERYYVPDRLAAIQGLEASEKHFSRARMNPDIFLIHADHDLRTPANMLVLDKIARNIFQLKGIDKVQTITRPLGSPIEHSSVPFQVSMQSIPINENLQYLKDRMKDLHKMIGDTSEMIAIMGRIRKSMAKLTQTNHVALRDTRVMQSNTTDMRDEFADFDDTFRPIRSYFYWEKHCFDIPLCWGIRSLFDSVDKVDQLNDNMTVMNDHFAQIDAYLSKINDQMPPLISVAKTIRDTMSTMYSSYSSMVDQMGRMADTASVMGMVFDEAKNADLFYLPPEAFSNEDFKKGMKQFLSPDGKTAQIIITHKGDPASNAALATTTAELETAQNAIKGTPLAGASVYLGGTAASYHDIGEAVKYDLMIAVIASLSLILIIMLVITRSVVAASVIVGTIAISLGSSFGLSVLLWQHIIGLPLHWMVMPFTVIALLAVGSDYNLLLVSRIKEELQGGLNTAIIRGVGASGKVVTAAGLVFALAMGSMIASDLKAVGQVGTAIFLGLLFDTFVVRALMTPSIAAWLGRWFWWPMKMGKQAAAPAEPVPVPVPPAPAPAPAWQLVSTMPIPIVEAPREPEPTLVGKALTKLRALGNRVRHIAVFRPRQKDSATVGVRDGANDPFHMRNRT</sequence>
<feature type="transmembrane region" description="Helical" evidence="7">
    <location>
        <begin position="732"/>
        <end position="753"/>
    </location>
</feature>